<evidence type="ECO:0000313" key="11">
    <source>
        <dbReference type="EMBL" id="MBK1827509.1"/>
    </source>
</evidence>
<dbReference type="InterPro" id="IPR004299">
    <property type="entry name" value="MBOAT_fam"/>
</dbReference>
<comment type="caution">
    <text evidence="11">The sequence shown here is derived from an EMBL/GenBank/DDBJ whole genome shotgun (WGS) entry which is preliminary data.</text>
</comment>
<dbReference type="GO" id="GO:0016746">
    <property type="term" value="F:acyltransferase activity"/>
    <property type="evidence" value="ECO:0007669"/>
    <property type="project" value="UniProtKB-KW"/>
</dbReference>
<keyword evidence="3 9" id="KW-1003">Cell membrane</keyword>
<accession>A0A934VEN5</accession>
<feature type="transmembrane region" description="Helical" evidence="10">
    <location>
        <begin position="148"/>
        <end position="167"/>
    </location>
</feature>
<keyword evidence="7 9" id="KW-0472">Membrane</keyword>
<dbReference type="InterPro" id="IPR024194">
    <property type="entry name" value="Ac/AlaTfrase_AlgI/DltB"/>
</dbReference>
<feature type="transmembrane region" description="Helical" evidence="10">
    <location>
        <begin position="80"/>
        <end position="98"/>
    </location>
</feature>
<name>A0A934VEN5_9BACT</name>
<dbReference type="InterPro" id="IPR028362">
    <property type="entry name" value="AlgI"/>
</dbReference>
<dbReference type="PIRSF" id="PIRSF016636">
    <property type="entry name" value="AlgI_DltB"/>
    <property type="match status" value="1"/>
</dbReference>
<dbReference type="PANTHER" id="PTHR13285:SF23">
    <property type="entry name" value="TEICHOIC ACID D-ALANYLTRANSFERASE"/>
    <property type="match status" value="1"/>
</dbReference>
<dbReference type="AlphaFoldDB" id="A0A934VEN5"/>
<feature type="transmembrane region" description="Helical" evidence="10">
    <location>
        <begin position="118"/>
        <end position="136"/>
    </location>
</feature>
<dbReference type="EMBL" id="JAENII010000007">
    <property type="protein sequence ID" value="MBK1827509.1"/>
    <property type="molecule type" value="Genomic_DNA"/>
</dbReference>
<evidence type="ECO:0000256" key="6">
    <source>
        <dbReference type="ARBA" id="ARBA00022989"/>
    </source>
</evidence>
<evidence type="ECO:0000256" key="3">
    <source>
        <dbReference type="ARBA" id="ARBA00022475"/>
    </source>
</evidence>
<feature type="transmembrane region" description="Helical" evidence="10">
    <location>
        <begin position="366"/>
        <end position="383"/>
    </location>
</feature>
<keyword evidence="8 9" id="KW-0012">Acyltransferase</keyword>
<proteinExistence type="inferred from homology"/>
<evidence type="ECO:0000256" key="10">
    <source>
        <dbReference type="SAM" id="Phobius"/>
    </source>
</evidence>
<evidence type="ECO:0000256" key="9">
    <source>
        <dbReference type="PIRNR" id="PIRNR016636"/>
    </source>
</evidence>
<comment type="similarity">
    <text evidence="2 9">Belongs to the membrane-bound acyltransferase family.</text>
</comment>
<keyword evidence="12" id="KW-1185">Reference proteome</keyword>
<dbReference type="Proteomes" id="UP000658278">
    <property type="component" value="Unassembled WGS sequence"/>
</dbReference>
<gene>
    <name evidence="11" type="ORF">JIN81_10795</name>
</gene>
<comment type="subcellular location">
    <subcellularLocation>
        <location evidence="1">Cell membrane</location>
        <topology evidence="1">Multi-pass membrane protein</topology>
    </subcellularLocation>
</comment>
<sequence length="508" mass="57256">MIFNSYPYLFLFLPIALIGFQLLRGAPYRVAIGWLVAMSFLYYAWWRPADLWVIGASCGFNFLVGRQLSGNAAEARKQGILVLGVVANLALLAWFKYAGLFDKTFEALTGEGLNIPDIILPLGISFFTFQQIAYLVDARRGETKEYHFTDYLLFVSFFPQLIAGPIVHHKEMLPQFERGRGRGLNSLDFSIGVTIIALGLFKKVVIADYLARSTGPIFDLAADAQSRAPTMGEAWAGALGYTLQIYFDFSGYSDIAIGSARLFGIRLPLNFASPYKATSIVEFWRRWHMTLSRFLRDYLYISLGGNRKGPARRYVNLMLTMLLGGLWHGAGWTFILWGGLHGLYLCINHGWHTLRRKFSLRQIPKPLALGLTLLAVVFAWVPFRSGNYEFAANGSTTAALETAGQMFRSMLGLNGFTFWPPDTAIVTAKTRAVRPVIAGLLVVLLLPNTQQVMRRYVPAIGLPKPSSGCRRHWWQWRPTLPWLGFTLAILYAVGREFDQVSEFIYFQF</sequence>
<keyword evidence="5 10" id="KW-0812">Transmembrane</keyword>
<organism evidence="11 12">
    <name type="scientific">Haloferula rosea</name>
    <dbReference type="NCBI Taxonomy" id="490093"/>
    <lineage>
        <taxon>Bacteria</taxon>
        <taxon>Pseudomonadati</taxon>
        <taxon>Verrucomicrobiota</taxon>
        <taxon>Verrucomicrobiia</taxon>
        <taxon>Verrucomicrobiales</taxon>
        <taxon>Verrucomicrobiaceae</taxon>
        <taxon>Haloferula</taxon>
    </lineage>
</organism>
<evidence type="ECO:0000256" key="7">
    <source>
        <dbReference type="ARBA" id="ARBA00023136"/>
    </source>
</evidence>
<dbReference type="PANTHER" id="PTHR13285">
    <property type="entry name" value="ACYLTRANSFERASE"/>
    <property type="match status" value="1"/>
</dbReference>
<dbReference type="GO" id="GO:0042121">
    <property type="term" value="P:alginic acid biosynthetic process"/>
    <property type="evidence" value="ECO:0007669"/>
    <property type="project" value="InterPro"/>
</dbReference>
<dbReference type="GO" id="GO:0005886">
    <property type="term" value="C:plasma membrane"/>
    <property type="evidence" value="ECO:0007669"/>
    <property type="project" value="UniProtKB-SubCell"/>
</dbReference>
<dbReference type="InterPro" id="IPR051085">
    <property type="entry name" value="MB_O-acyltransferase"/>
</dbReference>
<dbReference type="RefSeq" id="WP_200279026.1">
    <property type="nucleotide sequence ID" value="NZ_JAENII010000007.1"/>
</dbReference>
<feature type="transmembrane region" description="Helical" evidence="10">
    <location>
        <begin position="6"/>
        <end position="23"/>
    </location>
</feature>
<feature type="transmembrane region" description="Helical" evidence="10">
    <location>
        <begin position="51"/>
        <end position="68"/>
    </location>
</feature>
<keyword evidence="6 10" id="KW-1133">Transmembrane helix</keyword>
<evidence type="ECO:0000256" key="2">
    <source>
        <dbReference type="ARBA" id="ARBA00010323"/>
    </source>
</evidence>
<evidence type="ECO:0000256" key="1">
    <source>
        <dbReference type="ARBA" id="ARBA00004651"/>
    </source>
</evidence>
<evidence type="ECO:0000256" key="8">
    <source>
        <dbReference type="ARBA" id="ARBA00023315"/>
    </source>
</evidence>
<protein>
    <submittedName>
        <fullName evidence="11">MBOAT family protein</fullName>
    </submittedName>
</protein>
<evidence type="ECO:0000256" key="4">
    <source>
        <dbReference type="ARBA" id="ARBA00022679"/>
    </source>
</evidence>
<dbReference type="Pfam" id="PF03062">
    <property type="entry name" value="MBOAT"/>
    <property type="match status" value="1"/>
</dbReference>
<dbReference type="PIRSF" id="PIRSF500217">
    <property type="entry name" value="AlgI"/>
    <property type="match status" value="1"/>
</dbReference>
<keyword evidence="4 9" id="KW-0808">Transferase</keyword>
<reference evidence="11" key="1">
    <citation type="submission" date="2021-01" db="EMBL/GenBank/DDBJ databases">
        <title>Modified the classification status of verrucomicrobia.</title>
        <authorList>
            <person name="Feng X."/>
        </authorList>
    </citation>
    <scope>NUCLEOTIDE SEQUENCE</scope>
    <source>
        <strain evidence="11">KCTC 22201</strain>
    </source>
</reference>
<evidence type="ECO:0000256" key="5">
    <source>
        <dbReference type="ARBA" id="ARBA00022692"/>
    </source>
</evidence>
<evidence type="ECO:0000313" key="12">
    <source>
        <dbReference type="Proteomes" id="UP000658278"/>
    </source>
</evidence>